<evidence type="ECO:0000313" key="1">
    <source>
        <dbReference type="EMBL" id="KAF5376759.1"/>
    </source>
</evidence>
<protein>
    <recommendedName>
        <fullName evidence="3">NAD(P)-binding protein</fullName>
    </recommendedName>
</protein>
<evidence type="ECO:0000313" key="2">
    <source>
        <dbReference type="Proteomes" id="UP000518752"/>
    </source>
</evidence>
<dbReference type="Proteomes" id="UP000518752">
    <property type="component" value="Unassembled WGS sequence"/>
</dbReference>
<accession>A0A8H5H4S8</accession>
<sequence>MPSFKPLLVVAGVGKGGGTGAATARAFAKEGYSIALIARGADSLKSLEDELRASGVEATAFPVTSYEHVSLRSAFQAIRNRYPAQQYSLRAALYNASHWVRKPFLEITPEDIQAITETSINGGFAFAKEVISEYKNNEIDNTDGLGKRGVLIFTGATASVRGNTTTSAFAAGKFALRALSQSLAKEFGKDNIHVSHAIVDGAIVTPQGREQFNNPPIYDSQDQSLTPEGISAAYVYLAKQPRSAWTWELDLRPAHEKW</sequence>
<dbReference type="EMBL" id="JAACJN010000088">
    <property type="protein sequence ID" value="KAF5376759.1"/>
    <property type="molecule type" value="Genomic_DNA"/>
</dbReference>
<proteinExistence type="predicted"/>
<dbReference type="PRINTS" id="PR00081">
    <property type="entry name" value="GDHRDH"/>
</dbReference>
<organism evidence="1 2">
    <name type="scientific">Collybiopsis confluens</name>
    <dbReference type="NCBI Taxonomy" id="2823264"/>
    <lineage>
        <taxon>Eukaryota</taxon>
        <taxon>Fungi</taxon>
        <taxon>Dikarya</taxon>
        <taxon>Basidiomycota</taxon>
        <taxon>Agaricomycotina</taxon>
        <taxon>Agaricomycetes</taxon>
        <taxon>Agaricomycetidae</taxon>
        <taxon>Agaricales</taxon>
        <taxon>Marasmiineae</taxon>
        <taxon>Omphalotaceae</taxon>
        <taxon>Collybiopsis</taxon>
    </lineage>
</organism>
<dbReference type="Gene3D" id="3.40.50.720">
    <property type="entry name" value="NAD(P)-binding Rossmann-like Domain"/>
    <property type="match status" value="1"/>
</dbReference>
<dbReference type="PANTHER" id="PTHR43431">
    <property type="entry name" value="OXIDOREDUCTASE, SHORT CHAIN DEHYDROGENASE/REDUCTASE FAMILY (AFU_ORTHOLOGUE AFUA_5G14000)"/>
    <property type="match status" value="1"/>
</dbReference>
<evidence type="ECO:0008006" key="3">
    <source>
        <dbReference type="Google" id="ProtNLM"/>
    </source>
</evidence>
<dbReference type="Pfam" id="PF00106">
    <property type="entry name" value="adh_short"/>
    <property type="match status" value="1"/>
</dbReference>
<dbReference type="InterPro" id="IPR036291">
    <property type="entry name" value="NAD(P)-bd_dom_sf"/>
</dbReference>
<dbReference type="PANTHER" id="PTHR43431:SF7">
    <property type="entry name" value="OXIDOREDUCTASE, SHORT CHAIN DEHYDROGENASE_REDUCTASE FAMILY (AFU_ORTHOLOGUE AFUA_5G14000)"/>
    <property type="match status" value="1"/>
</dbReference>
<comment type="caution">
    <text evidence="1">The sequence shown here is derived from an EMBL/GenBank/DDBJ whole genome shotgun (WGS) entry which is preliminary data.</text>
</comment>
<dbReference type="OrthoDB" id="5399006at2759"/>
<dbReference type="AlphaFoldDB" id="A0A8H5H4S8"/>
<name>A0A8H5H4S8_9AGAR</name>
<keyword evidence="2" id="KW-1185">Reference proteome</keyword>
<dbReference type="SUPFAM" id="SSF51735">
    <property type="entry name" value="NAD(P)-binding Rossmann-fold domains"/>
    <property type="match status" value="1"/>
</dbReference>
<dbReference type="InterPro" id="IPR002347">
    <property type="entry name" value="SDR_fam"/>
</dbReference>
<gene>
    <name evidence="1" type="ORF">D9757_009478</name>
</gene>
<reference evidence="1 2" key="1">
    <citation type="journal article" date="2020" name="ISME J.">
        <title>Uncovering the hidden diversity of litter-decomposition mechanisms in mushroom-forming fungi.</title>
        <authorList>
            <person name="Floudas D."/>
            <person name="Bentzer J."/>
            <person name="Ahren D."/>
            <person name="Johansson T."/>
            <person name="Persson P."/>
            <person name="Tunlid A."/>
        </authorList>
    </citation>
    <scope>NUCLEOTIDE SEQUENCE [LARGE SCALE GENOMIC DNA]</scope>
    <source>
        <strain evidence="1 2">CBS 406.79</strain>
    </source>
</reference>